<keyword evidence="3" id="KW-1185">Reference proteome</keyword>
<evidence type="ECO:0000313" key="2">
    <source>
        <dbReference type="EMBL" id="TWU13634.1"/>
    </source>
</evidence>
<reference evidence="2 3" key="1">
    <citation type="submission" date="2019-02" db="EMBL/GenBank/DDBJ databases">
        <title>Deep-cultivation of Planctomycetes and their phenomic and genomic characterization uncovers novel biology.</title>
        <authorList>
            <person name="Wiegand S."/>
            <person name="Jogler M."/>
            <person name="Boedeker C."/>
            <person name="Pinto D."/>
            <person name="Vollmers J."/>
            <person name="Rivas-Marin E."/>
            <person name="Kohn T."/>
            <person name="Peeters S.H."/>
            <person name="Heuer A."/>
            <person name="Rast P."/>
            <person name="Oberbeckmann S."/>
            <person name="Bunk B."/>
            <person name="Jeske O."/>
            <person name="Meyerdierks A."/>
            <person name="Storesund J.E."/>
            <person name="Kallscheuer N."/>
            <person name="Luecker S."/>
            <person name="Lage O.M."/>
            <person name="Pohl T."/>
            <person name="Merkel B.J."/>
            <person name="Hornburger P."/>
            <person name="Mueller R.-W."/>
            <person name="Bruemmer F."/>
            <person name="Labrenz M."/>
            <person name="Spormann A.M."/>
            <person name="Op Den Camp H."/>
            <person name="Overmann J."/>
            <person name="Amann R."/>
            <person name="Jetten M.S.M."/>
            <person name="Mascher T."/>
            <person name="Medema M.H."/>
            <person name="Devos D.P."/>
            <person name="Kaster A.-K."/>
            <person name="Ovreas L."/>
            <person name="Rohde M."/>
            <person name="Galperin M.Y."/>
            <person name="Jogler C."/>
        </authorList>
    </citation>
    <scope>NUCLEOTIDE SEQUENCE [LARGE SCALE GENOMIC DNA]</scope>
    <source>
        <strain evidence="2 3">CA54</strain>
    </source>
</reference>
<gene>
    <name evidence="2" type="ORF">CA54_24690</name>
</gene>
<name>A0A5C6BSF8_9PLAN</name>
<keyword evidence="1" id="KW-0472">Membrane</keyword>
<keyword evidence="1" id="KW-0812">Transmembrane</keyword>
<dbReference type="EMBL" id="SJPP01000001">
    <property type="protein sequence ID" value="TWU13634.1"/>
    <property type="molecule type" value="Genomic_DNA"/>
</dbReference>
<accession>A0A5C6BSF8</accession>
<dbReference type="RefSeq" id="WP_146370932.1">
    <property type="nucleotide sequence ID" value="NZ_SJPP01000001.1"/>
</dbReference>
<protein>
    <submittedName>
        <fullName evidence="2">Uncharacterized protein</fullName>
    </submittedName>
</protein>
<keyword evidence="1" id="KW-1133">Transmembrane helix</keyword>
<feature type="transmembrane region" description="Helical" evidence="1">
    <location>
        <begin position="68"/>
        <end position="87"/>
    </location>
</feature>
<evidence type="ECO:0000256" key="1">
    <source>
        <dbReference type="SAM" id="Phobius"/>
    </source>
</evidence>
<comment type="caution">
    <text evidence="2">The sequence shown here is derived from an EMBL/GenBank/DDBJ whole genome shotgun (WGS) entry which is preliminary data.</text>
</comment>
<sequence length="104" mass="11362">MANPKTFRRLGKTFLLVAVLALLVGFLVTVVGMTNTYEQISQTEVVPEVAVEQAVEKTVSLSWRTNEIVIPIALVCLGAGLYCYRVATRLKRRAGILNSEIPAA</sequence>
<proteinExistence type="predicted"/>
<evidence type="ECO:0000313" key="3">
    <source>
        <dbReference type="Proteomes" id="UP000320735"/>
    </source>
</evidence>
<dbReference type="Proteomes" id="UP000320735">
    <property type="component" value="Unassembled WGS sequence"/>
</dbReference>
<dbReference type="AlphaFoldDB" id="A0A5C6BSF8"/>
<dbReference type="OrthoDB" id="9968163at2"/>
<organism evidence="2 3">
    <name type="scientific">Symmachiella macrocystis</name>
    <dbReference type="NCBI Taxonomy" id="2527985"/>
    <lineage>
        <taxon>Bacteria</taxon>
        <taxon>Pseudomonadati</taxon>
        <taxon>Planctomycetota</taxon>
        <taxon>Planctomycetia</taxon>
        <taxon>Planctomycetales</taxon>
        <taxon>Planctomycetaceae</taxon>
        <taxon>Symmachiella</taxon>
    </lineage>
</organism>